<evidence type="ECO:0000313" key="2">
    <source>
        <dbReference type="EMBL" id="KAG2426806.1"/>
    </source>
</evidence>
<feature type="region of interest" description="Disordered" evidence="1">
    <location>
        <begin position="1043"/>
        <end position="1067"/>
    </location>
</feature>
<dbReference type="EMBL" id="JAEHOC010000045">
    <property type="protein sequence ID" value="KAG2426806.1"/>
    <property type="molecule type" value="Genomic_DNA"/>
</dbReference>
<name>A0A835VVM2_CHLIN</name>
<dbReference type="PANTHER" id="PTHR13491:SF0">
    <property type="entry name" value="ZINC FINGER CCHC DOMAIN-CONTAINING PROTEIN 10"/>
    <property type="match status" value="1"/>
</dbReference>
<dbReference type="PANTHER" id="PTHR13491">
    <property type="entry name" value="ZCCHC10 PROTEIN"/>
    <property type="match status" value="1"/>
</dbReference>
<gene>
    <name evidence="2" type="ORF">HXX76_012859</name>
</gene>
<feature type="region of interest" description="Disordered" evidence="1">
    <location>
        <begin position="1239"/>
        <end position="1269"/>
    </location>
</feature>
<accession>A0A835VVM2</accession>
<evidence type="ECO:0000256" key="1">
    <source>
        <dbReference type="SAM" id="MobiDB-lite"/>
    </source>
</evidence>
<organism evidence="2 3">
    <name type="scientific">Chlamydomonas incerta</name>
    <dbReference type="NCBI Taxonomy" id="51695"/>
    <lineage>
        <taxon>Eukaryota</taxon>
        <taxon>Viridiplantae</taxon>
        <taxon>Chlorophyta</taxon>
        <taxon>core chlorophytes</taxon>
        <taxon>Chlorophyceae</taxon>
        <taxon>CS clade</taxon>
        <taxon>Chlamydomonadales</taxon>
        <taxon>Chlamydomonadaceae</taxon>
        <taxon>Chlamydomonas</taxon>
    </lineage>
</organism>
<feature type="compositionally biased region" description="Basic and acidic residues" evidence="1">
    <location>
        <begin position="1048"/>
        <end position="1057"/>
    </location>
</feature>
<feature type="region of interest" description="Disordered" evidence="1">
    <location>
        <begin position="1503"/>
        <end position="1537"/>
    </location>
</feature>
<feature type="compositionally biased region" description="Pro residues" evidence="1">
    <location>
        <begin position="1386"/>
        <end position="1395"/>
    </location>
</feature>
<comment type="caution">
    <text evidence="2">The sequence shown here is derived from an EMBL/GenBank/DDBJ whole genome shotgun (WGS) entry which is preliminary data.</text>
</comment>
<feature type="compositionally biased region" description="Low complexity" evidence="1">
    <location>
        <begin position="1524"/>
        <end position="1537"/>
    </location>
</feature>
<feature type="region of interest" description="Disordered" evidence="1">
    <location>
        <begin position="1386"/>
        <end position="1406"/>
    </location>
</feature>
<feature type="compositionally biased region" description="Low complexity" evidence="1">
    <location>
        <begin position="835"/>
        <end position="859"/>
    </location>
</feature>
<feature type="compositionally biased region" description="Low complexity" evidence="1">
    <location>
        <begin position="194"/>
        <end position="214"/>
    </location>
</feature>
<reference evidence="2" key="1">
    <citation type="journal article" date="2020" name="bioRxiv">
        <title>Comparative genomics of Chlamydomonas.</title>
        <authorList>
            <person name="Craig R.J."/>
            <person name="Hasan A.R."/>
            <person name="Ness R.W."/>
            <person name="Keightley P.D."/>
        </authorList>
    </citation>
    <scope>NUCLEOTIDE SEQUENCE</scope>
    <source>
        <strain evidence="2">SAG 7.73</strain>
    </source>
</reference>
<feature type="region of interest" description="Disordered" evidence="1">
    <location>
        <begin position="750"/>
        <end position="792"/>
    </location>
</feature>
<protein>
    <submittedName>
        <fullName evidence="2">Uncharacterized protein</fullName>
    </submittedName>
</protein>
<feature type="compositionally biased region" description="Basic and acidic residues" evidence="1">
    <location>
        <begin position="1247"/>
        <end position="1269"/>
    </location>
</feature>
<feature type="compositionally biased region" description="Low complexity" evidence="1">
    <location>
        <begin position="1396"/>
        <end position="1406"/>
    </location>
</feature>
<proteinExistence type="predicted"/>
<sequence>MAGGGRQCCGTHLLAGGGGRLGSNARQWEAVRTCAHASNGVVAADSHLCRRGSTGRVWLRSATAGLSSCRERQHRRSDRRSSSGGRMGMDEWVQQQQQRAEASYEELVARLCDLGCRLHHQALPQAGQCLAGNAAAGGAAGSGSGGAGSSAGGAARGSSLAAAAASSRGSKQAAMNAGNARRGAGSSGGGSAGRGSSTQAAAATSSASGSAGRGSRNKGTAARAAGSAAAAAAAVGLPPRAAELAAAADDLAAIGKMVAGDPSDSTPDIFTAAHQRGQLHGLVALLGWCLRLAVPSGPPFTPAGSCLGGAGGTGSTSGGGTADMVRLLQLLVRGGCFELTQAALARCCYALEPALPPAPPAAELAASPKQRQQPQRRARLGSSGWSLLWLWLSFTHDMIACAEWCVGAANTSLCLLRQFLELRDSLPDPALALKLLDCYSRTLLCAAAAVAGGSGGGAPPAPQQADALARAMRFYGSGMPNQTLRDLSSPELQPHLAACPALSYALAAHAVHTCAAADGGGTYGLRCGPVAAAMAAAVAPGEALRRGGVTSSRSGEVPAAGADSGGEEAGGAVGGVVLPLLGPGNKVLQPPEQLLQRRRRAGGGDCSGSGGSSGRGSSTAGPAVVAAAAALPVQAAVALDVTLAERAAEAWQAALARGWSHLLFYRHILDSNHLAPREQLRLCRTQPGCLRAAYARASWLAEGMQQSAEAAAAEPQQQPSKQLVTKPELDRWLAAARSCPLLHCGGAFEQPDSGSSDMSSSGGGGEGSSSTQIATRAGEDQQQTARQPQPRRRLELVGVSLAVLATTGVKLARQAWQDTSALWLPKTDAIALGGSSSSSSSSSCGGNGSSSNSSSSSSSGGNGGVPYPPLSVQRDLLSWWRVVLGWAALSDLDRGDNGSASESAAAYSIRTAWYSCLRLLDLDLCATGMRHVESDGDAAAAGWTYLPPLRLRPSPDVAAALAAGYLPVYGRVMRRAADRKNLRLVATRSYDESLFGGAAAAWAQLLVFGQLQQAQAFVADVAELARRRIEMLRAAVATAAAAGQQQKQGEKQTERQPQHKSPVAAGASAPTAPAAAAACAAAVPPLSVSAALELAWESLSLCRHAIDCCSAGGITMSLLSSSLLVAAAAPGSSSSGSSGSSTSAQAASPLAGLQLGDEAAVAARTVAAARAVASQLLPVMSDTMRAVALAVGDGRHSTGAAAAPLLSHCEAMGFANSAVAMLRWVPLLVRAAALAPDGEVSNGAARARPDDADGDARDQQQQRDGAERDLLSSAQCVWRRRDYWERLLWRGIDLPALLRSLCGMMRAAADEGHNTAAAAPAAAVAPAAGAGGKTGVSQPAAAGSSSGAGRSQAARTLDDAILPELVAVMTSVLQLAPLRLLHVPGAPQPSQPSQPQPVAAAAAATGQQRRLGRIAEAAPGSFATAASAAAPAAAAVAEGAAGADAVSTGGEPNCSTDASCGAADGPVDLVHAVPPAAATAPAVMPLAPLVVVGGEATVAAPAPALTSQSTSSGADTGNSGGSSSGCSSRGSSSSIATASTPAAPAAAPAAPAVAAAGAAAGYSRIDVPRVCEHMRAWGCCGDGPPLATHLAGVLEGAAAGDWEAVRAGSRWLRFGAAVTHAPGDVAARLWRQQRQVLEHGVGYGVPLEASVMDGALDAAASLLLGLPLRAA</sequence>
<feature type="region of interest" description="Disordered" evidence="1">
    <location>
        <begin position="835"/>
        <end position="863"/>
    </location>
</feature>
<evidence type="ECO:0000313" key="3">
    <source>
        <dbReference type="Proteomes" id="UP000650467"/>
    </source>
</evidence>
<dbReference type="InterPro" id="IPR039715">
    <property type="entry name" value="ZCCHC10"/>
</dbReference>
<feature type="compositionally biased region" description="Gly residues" evidence="1">
    <location>
        <begin position="603"/>
        <end position="614"/>
    </location>
</feature>
<feature type="region of interest" description="Disordered" evidence="1">
    <location>
        <begin position="68"/>
        <end position="97"/>
    </location>
</feature>
<feature type="region of interest" description="Disordered" evidence="1">
    <location>
        <begin position="546"/>
        <end position="568"/>
    </location>
</feature>
<feature type="region of interest" description="Disordered" evidence="1">
    <location>
        <begin position="172"/>
        <end position="220"/>
    </location>
</feature>
<feature type="region of interest" description="Disordered" evidence="1">
    <location>
        <begin position="597"/>
        <end position="619"/>
    </location>
</feature>
<keyword evidence="3" id="KW-1185">Reference proteome</keyword>
<feature type="compositionally biased region" description="Low complexity" evidence="1">
    <location>
        <begin position="1337"/>
        <end position="1350"/>
    </location>
</feature>
<feature type="region of interest" description="Disordered" evidence="1">
    <location>
        <begin position="1328"/>
        <end position="1350"/>
    </location>
</feature>
<feature type="compositionally biased region" description="Low complexity" evidence="1">
    <location>
        <begin position="172"/>
        <end position="184"/>
    </location>
</feature>
<dbReference type="Proteomes" id="UP000650467">
    <property type="component" value="Unassembled WGS sequence"/>
</dbReference>